<dbReference type="Proteomes" id="UP001165663">
    <property type="component" value="Unassembled WGS sequence"/>
</dbReference>
<dbReference type="PANTHER" id="PTHR44757">
    <property type="entry name" value="DIGUANYLATE CYCLASE DGCP"/>
    <property type="match status" value="1"/>
</dbReference>
<feature type="domain" description="GGDEF" evidence="3">
    <location>
        <begin position="263"/>
        <end position="390"/>
    </location>
</feature>
<dbReference type="InterPro" id="IPR000160">
    <property type="entry name" value="GGDEF_dom"/>
</dbReference>
<proteinExistence type="predicted"/>
<dbReference type="InterPro" id="IPR000014">
    <property type="entry name" value="PAS"/>
</dbReference>
<dbReference type="CDD" id="cd00130">
    <property type="entry name" value="PAS"/>
    <property type="match status" value="1"/>
</dbReference>
<dbReference type="InterPro" id="IPR035965">
    <property type="entry name" value="PAS-like_dom_sf"/>
</dbReference>
<dbReference type="SMART" id="SM00267">
    <property type="entry name" value="GGDEF"/>
    <property type="match status" value="1"/>
</dbReference>
<evidence type="ECO:0000259" key="1">
    <source>
        <dbReference type="PROSITE" id="PS50112"/>
    </source>
</evidence>
<dbReference type="InterPro" id="IPR029787">
    <property type="entry name" value="Nucleotide_cyclase"/>
</dbReference>
<organism evidence="5 6">
    <name type="scientific">Mycobacterium kiyosense</name>
    <dbReference type="NCBI Taxonomy" id="2871094"/>
    <lineage>
        <taxon>Bacteria</taxon>
        <taxon>Bacillati</taxon>
        <taxon>Actinomycetota</taxon>
        <taxon>Actinomycetes</taxon>
        <taxon>Mycobacteriales</taxon>
        <taxon>Mycobacteriaceae</taxon>
        <taxon>Mycobacterium</taxon>
    </lineage>
</organism>
<dbReference type="InterPro" id="IPR043128">
    <property type="entry name" value="Rev_trsase/Diguanyl_cyclase"/>
</dbReference>
<dbReference type="NCBIfam" id="TIGR00254">
    <property type="entry name" value="GGDEF"/>
    <property type="match status" value="1"/>
</dbReference>
<dbReference type="RefSeq" id="WP_236978217.1">
    <property type="nucleotide sequence ID" value="NZ_BRXE01000059.1"/>
</dbReference>
<evidence type="ECO:0000259" key="2">
    <source>
        <dbReference type="PROSITE" id="PS50113"/>
    </source>
</evidence>
<dbReference type="SMART" id="SM00091">
    <property type="entry name" value="PAS"/>
    <property type="match status" value="1"/>
</dbReference>
<dbReference type="Gene3D" id="3.30.450.20">
    <property type="entry name" value="PAS domain"/>
    <property type="match status" value="1"/>
</dbReference>
<keyword evidence="6" id="KW-1185">Reference proteome</keyword>
<evidence type="ECO:0000313" key="5">
    <source>
        <dbReference type="EMBL" id="GLD31083.1"/>
    </source>
</evidence>
<dbReference type="CDD" id="cd01949">
    <property type="entry name" value="GGDEF"/>
    <property type="match status" value="1"/>
</dbReference>
<dbReference type="PROSITE" id="PS50887">
    <property type="entry name" value="GGDEF"/>
    <property type="match status" value="1"/>
</dbReference>
<name>A0A9P3UYE8_9MYCO</name>
<dbReference type="GeneID" id="83630298"/>
<evidence type="ECO:0000313" key="4">
    <source>
        <dbReference type="EMBL" id="GLB84733.1"/>
    </source>
</evidence>
<comment type="caution">
    <text evidence="5">The sequence shown here is derived from an EMBL/GenBank/DDBJ whole genome shotgun (WGS) entry which is preliminary data.</text>
</comment>
<feature type="domain" description="PAS" evidence="1">
    <location>
        <begin position="106"/>
        <end position="177"/>
    </location>
</feature>
<dbReference type="AlphaFoldDB" id="A0A9P3UYE8"/>
<gene>
    <name evidence="5" type="ORF">Mkiyose1413_29660</name>
    <name evidence="4" type="ORF">SRL2020028_39890</name>
</gene>
<dbReference type="InterPro" id="IPR052155">
    <property type="entry name" value="Biofilm_reg_signaling"/>
</dbReference>
<dbReference type="PANTHER" id="PTHR44757:SF2">
    <property type="entry name" value="BIOFILM ARCHITECTURE MAINTENANCE PROTEIN MBAA"/>
    <property type="match status" value="1"/>
</dbReference>
<dbReference type="InterPro" id="IPR013656">
    <property type="entry name" value="PAS_4"/>
</dbReference>
<feature type="domain" description="PAC" evidence="2">
    <location>
        <begin position="175"/>
        <end position="231"/>
    </location>
</feature>
<dbReference type="EMBL" id="BRXE01000059">
    <property type="protein sequence ID" value="GLB84733.1"/>
    <property type="molecule type" value="Genomic_DNA"/>
</dbReference>
<evidence type="ECO:0000259" key="3">
    <source>
        <dbReference type="PROSITE" id="PS50887"/>
    </source>
</evidence>
<accession>A0A9P3UYE8</accession>
<dbReference type="InterPro" id="IPR000700">
    <property type="entry name" value="PAS-assoc_C"/>
</dbReference>
<protein>
    <recommendedName>
        <fullName evidence="7">Diguanylate cyclase</fullName>
    </recommendedName>
</protein>
<dbReference type="SUPFAM" id="SSF55785">
    <property type="entry name" value="PYP-like sensor domain (PAS domain)"/>
    <property type="match status" value="1"/>
</dbReference>
<reference evidence="5" key="1">
    <citation type="submission" date="2022-08" db="EMBL/GenBank/DDBJ databases">
        <title>Mycobacterium kiyosense sp. nov., scotochromogenic slow-glowing species isolated from respiratory specimens.</title>
        <authorList>
            <person name="Fukano H."/>
            <person name="Kazumi Y."/>
            <person name="Sakagami N."/>
            <person name="Ato M."/>
            <person name="Mitarai S."/>
            <person name="Hoshino Y."/>
        </authorList>
    </citation>
    <scope>NUCLEOTIDE SEQUENCE</scope>
    <source>
        <strain evidence="5">1413</strain>
        <strain evidence="4">SRL2020-028</strain>
    </source>
</reference>
<dbReference type="SUPFAM" id="SSF55073">
    <property type="entry name" value="Nucleotide cyclase"/>
    <property type="match status" value="1"/>
</dbReference>
<dbReference type="FunFam" id="3.30.70.270:FF:000001">
    <property type="entry name" value="Diguanylate cyclase domain protein"/>
    <property type="match status" value="1"/>
</dbReference>
<evidence type="ECO:0000313" key="6">
    <source>
        <dbReference type="Proteomes" id="UP001064782"/>
    </source>
</evidence>
<dbReference type="Gene3D" id="3.30.70.270">
    <property type="match status" value="1"/>
</dbReference>
<dbReference type="NCBIfam" id="TIGR00229">
    <property type="entry name" value="sensory_box"/>
    <property type="match status" value="1"/>
</dbReference>
<dbReference type="PROSITE" id="PS50112">
    <property type="entry name" value="PAS"/>
    <property type="match status" value="1"/>
</dbReference>
<sequence>MPSPEQWLSTLTSAGVPAFRCRVDNSGPSIVARTPEFMAMMQDLTGQLDEYTLLARLAAAWPADPGDAPFMLGAANLDWQCVLTRFDAPSADYLAIFRVCERLQVPSVAFSTMIDNLPDVVTRHDRHFRCVYANPAIEQLTGISADQHIGRDLRTLFMAEERRANTDSVYQRVFDTGEIVTVDFGYAGPGGLRNYQARAMPEFDHDGRVQTVLSIIRDVTELTQLQQQLERLARTDPLTSLLNRRSFLECAGAALDRARRGHCELSLLMLDVDNMKCINDRFGHAAGDRVLEALSRMLVTETRAQDFVARLGGDEFCIALIDTDATQADAVAERLCRRVNDIAVCDDRSVELSVSVGVTQAGPTDTCAADLIARVDTLMYQAKLRVREMS</sequence>
<dbReference type="Pfam" id="PF08448">
    <property type="entry name" value="PAS_4"/>
    <property type="match status" value="1"/>
</dbReference>
<dbReference type="Pfam" id="PF00990">
    <property type="entry name" value="GGDEF"/>
    <property type="match status" value="1"/>
</dbReference>
<dbReference type="EMBL" id="BRZI01000020">
    <property type="protein sequence ID" value="GLD31083.1"/>
    <property type="molecule type" value="Genomic_DNA"/>
</dbReference>
<dbReference type="PROSITE" id="PS50113">
    <property type="entry name" value="PAC"/>
    <property type="match status" value="1"/>
</dbReference>
<dbReference type="Proteomes" id="UP001064782">
    <property type="component" value="Unassembled WGS sequence"/>
</dbReference>
<evidence type="ECO:0008006" key="7">
    <source>
        <dbReference type="Google" id="ProtNLM"/>
    </source>
</evidence>